<protein>
    <submittedName>
        <fullName evidence="2">Uncharacterized protein</fullName>
    </submittedName>
</protein>
<gene>
    <name evidence="2" type="ORF">NNJEOMEG_04015</name>
</gene>
<evidence type="ECO:0000256" key="1">
    <source>
        <dbReference type="SAM" id="MobiDB-lite"/>
    </source>
</evidence>
<evidence type="ECO:0000313" key="2">
    <source>
        <dbReference type="EMBL" id="GFK96135.1"/>
    </source>
</evidence>
<reference evidence="2 3" key="1">
    <citation type="submission" date="2020-04" db="EMBL/GenBank/DDBJ databases">
        <authorList>
            <consortium name="Desulfovibrio sp. FSS-1 genome sequencing consortium"/>
            <person name="Shimoshige H."/>
            <person name="Kobayashi H."/>
            <person name="Maekawa T."/>
        </authorList>
    </citation>
    <scope>NUCLEOTIDE SEQUENCE [LARGE SCALE GENOMIC DNA]</scope>
    <source>
        <strain evidence="2 3">SIID29052-01</strain>
    </source>
</reference>
<feature type="region of interest" description="Disordered" evidence="1">
    <location>
        <begin position="204"/>
        <end position="240"/>
    </location>
</feature>
<feature type="compositionally biased region" description="Basic residues" evidence="1">
    <location>
        <begin position="217"/>
        <end position="227"/>
    </location>
</feature>
<dbReference type="EMBL" id="BLTE01000039">
    <property type="protein sequence ID" value="GFK96135.1"/>
    <property type="molecule type" value="Genomic_DNA"/>
</dbReference>
<proteinExistence type="predicted"/>
<dbReference type="Proteomes" id="UP000494245">
    <property type="component" value="Unassembled WGS sequence"/>
</dbReference>
<keyword evidence="3" id="KW-1185">Reference proteome</keyword>
<comment type="caution">
    <text evidence="2">The sequence shown here is derived from an EMBL/GenBank/DDBJ whole genome shotgun (WGS) entry which is preliminary data.</text>
</comment>
<organism evidence="2 3">
    <name type="scientific">Fundidesulfovibrio magnetotacticus</name>
    <dbReference type="NCBI Taxonomy" id="2730080"/>
    <lineage>
        <taxon>Bacteria</taxon>
        <taxon>Pseudomonadati</taxon>
        <taxon>Thermodesulfobacteriota</taxon>
        <taxon>Desulfovibrionia</taxon>
        <taxon>Desulfovibrionales</taxon>
        <taxon>Desulfovibrionaceae</taxon>
        <taxon>Fundidesulfovibrio</taxon>
    </lineage>
</organism>
<dbReference type="AlphaFoldDB" id="A0A6V8M687"/>
<evidence type="ECO:0000313" key="3">
    <source>
        <dbReference type="Proteomes" id="UP000494245"/>
    </source>
</evidence>
<name>A0A6V8M687_9BACT</name>
<accession>A0A6V8M687</accession>
<sequence>MASLAASRPISARRELSWDFRKLADWASTSPASRTRSARSLACRSMRALVSVAICTYSAWRSCAFAMPSRSLTSLGYLSPSSLASARAFSTWASSARASAWYSGLAEYEYPRMAESVCWTWRSSRAARATSGRYSSFMRVEFSWALSMRDVASRPRMPRINRTSPKPRPIFHASRRLFIAPPRYVLRHIATSRPRVFRGCPRLRRTFAGRPSPPRQNHLRSRSKRSRGQAPPTRKSLTNT</sequence>
<reference evidence="2 3" key="2">
    <citation type="submission" date="2020-05" db="EMBL/GenBank/DDBJ databases">
        <title>Draft genome sequence of Desulfovibrio sp. strainFSS-1.</title>
        <authorList>
            <person name="Shimoshige H."/>
            <person name="Kobayashi H."/>
            <person name="Maekawa T."/>
        </authorList>
    </citation>
    <scope>NUCLEOTIDE SEQUENCE [LARGE SCALE GENOMIC DNA]</scope>
    <source>
        <strain evidence="2 3">SIID29052-01</strain>
    </source>
</reference>